<dbReference type="InterPro" id="IPR025297">
    <property type="entry name" value="DUF4159"/>
</dbReference>
<accession>A0A7V0Z446</accession>
<dbReference type="Pfam" id="PF13709">
    <property type="entry name" value="DUF4159"/>
    <property type="match status" value="1"/>
</dbReference>
<dbReference type="AlphaFoldDB" id="A0A7V0Z446"/>
<organism evidence="2">
    <name type="scientific">candidate division WOR-3 bacterium</name>
    <dbReference type="NCBI Taxonomy" id="2052148"/>
    <lineage>
        <taxon>Bacteria</taxon>
        <taxon>Bacteria division WOR-3</taxon>
    </lineage>
</organism>
<sequence>MVLVYLGILLFSQYDFTIARLKYGGGGDWYCDPSSLPNLLKAINERTHIRGAPKEVVVELTNPELYKYPYLYMTGHGTVKFTDEEVKILRNYLINGGFLHADDCYGMDSSFRREMKKVFPESPLIELPFDHPIYHSFYDFPDGLPKIHEHDGKPAQGFGIFYQNRLVVFYSYETDLGDGWEDPDVHNDPLERREQALKMGINIVVYVLTQR</sequence>
<evidence type="ECO:0000259" key="1">
    <source>
        <dbReference type="Pfam" id="PF13709"/>
    </source>
</evidence>
<protein>
    <submittedName>
        <fullName evidence="2">DUF4159 domain-containing protein</fullName>
    </submittedName>
</protein>
<feature type="domain" description="DUF4159" evidence="1">
    <location>
        <begin position="17"/>
        <end position="208"/>
    </location>
</feature>
<gene>
    <name evidence="2" type="ORF">ENP86_01845</name>
</gene>
<name>A0A7V0Z446_UNCW3</name>
<comment type="caution">
    <text evidence="2">The sequence shown here is derived from an EMBL/GenBank/DDBJ whole genome shotgun (WGS) entry which is preliminary data.</text>
</comment>
<proteinExistence type="predicted"/>
<dbReference type="Gene3D" id="3.40.50.12140">
    <property type="entry name" value="Domain of unknown function DUF4159"/>
    <property type="match status" value="1"/>
</dbReference>
<evidence type="ECO:0000313" key="2">
    <source>
        <dbReference type="EMBL" id="HDY58286.1"/>
    </source>
</evidence>
<reference evidence="2" key="1">
    <citation type="journal article" date="2020" name="mSystems">
        <title>Genome- and Community-Level Interaction Insights into Carbon Utilization and Element Cycling Functions of Hydrothermarchaeota in Hydrothermal Sediment.</title>
        <authorList>
            <person name="Zhou Z."/>
            <person name="Liu Y."/>
            <person name="Xu W."/>
            <person name="Pan J."/>
            <person name="Luo Z.H."/>
            <person name="Li M."/>
        </authorList>
    </citation>
    <scope>NUCLEOTIDE SEQUENCE [LARGE SCALE GENOMIC DNA]</scope>
    <source>
        <strain evidence="2">SpSt-258</strain>
    </source>
</reference>
<dbReference type="EMBL" id="DSKY01000005">
    <property type="protein sequence ID" value="HDY58286.1"/>
    <property type="molecule type" value="Genomic_DNA"/>
</dbReference>